<evidence type="ECO:0000256" key="2">
    <source>
        <dbReference type="ARBA" id="ARBA00012726"/>
    </source>
</evidence>
<keyword evidence="3" id="KW-0436">Ligase</keyword>
<evidence type="ECO:0000256" key="1">
    <source>
        <dbReference type="ARBA" id="ARBA00001936"/>
    </source>
</evidence>
<dbReference type="PANTHER" id="PTHR11118:SF1">
    <property type="entry name" value="RNA-SPLICING LIGASE RTCB HOMOLOG"/>
    <property type="match status" value="1"/>
</dbReference>
<evidence type="ECO:0000256" key="4">
    <source>
        <dbReference type="ARBA" id="ARBA00022723"/>
    </source>
</evidence>
<dbReference type="Gene3D" id="3.90.1860.10">
    <property type="entry name" value="tRNA-splicing ligase RtcB"/>
    <property type="match status" value="1"/>
</dbReference>
<evidence type="ECO:0000256" key="7">
    <source>
        <dbReference type="ARBA" id="ARBA00023211"/>
    </source>
</evidence>
<dbReference type="Pfam" id="PF01139">
    <property type="entry name" value="RtcB"/>
    <property type="match status" value="1"/>
</dbReference>
<keyword evidence="5 9" id="KW-0547">Nucleotide-binding</keyword>
<evidence type="ECO:0000313" key="11">
    <source>
        <dbReference type="EMBL" id="CAF5197807.1"/>
    </source>
</evidence>
<feature type="binding site" evidence="9">
    <location>
        <position position="74"/>
    </location>
    <ligand>
        <name>GMP</name>
        <dbReference type="ChEBI" id="CHEBI:58115"/>
    </ligand>
</feature>
<dbReference type="GO" id="GO:0046872">
    <property type="term" value="F:metal ion binding"/>
    <property type="evidence" value="ECO:0007669"/>
    <property type="project" value="UniProtKB-KW"/>
</dbReference>
<evidence type="ECO:0000256" key="5">
    <source>
        <dbReference type="ARBA" id="ARBA00022741"/>
    </source>
</evidence>
<dbReference type="PANTHER" id="PTHR11118">
    <property type="entry name" value="RNA-SPLICING LIGASE RTCB HOMOLOG"/>
    <property type="match status" value="1"/>
</dbReference>
<dbReference type="EC" id="6.5.1.8" evidence="2"/>
<protein>
    <recommendedName>
        <fullName evidence="2">3'-phosphate/5'-hydroxy nucleic acid ligase</fullName>
        <ecNumber evidence="2">6.5.1.8</ecNumber>
    </recommendedName>
</protein>
<dbReference type="GO" id="GO:0005634">
    <property type="term" value="C:nucleus"/>
    <property type="evidence" value="ECO:0007669"/>
    <property type="project" value="TreeGrafter"/>
</dbReference>
<reference evidence="11" key="1">
    <citation type="submission" date="2021-02" db="EMBL/GenBank/DDBJ databases">
        <authorList>
            <person name="Nowell W R."/>
        </authorList>
    </citation>
    <scope>NUCLEOTIDE SEQUENCE</scope>
</reference>
<dbReference type="SUPFAM" id="SSF103365">
    <property type="entry name" value="Hypothetical protein PH1602"/>
    <property type="match status" value="1"/>
</dbReference>
<feature type="non-terminal residue" evidence="11">
    <location>
        <position position="1"/>
    </location>
</feature>
<dbReference type="Proteomes" id="UP000676336">
    <property type="component" value="Unassembled WGS sequence"/>
</dbReference>
<dbReference type="EMBL" id="CAJOBI010321381">
    <property type="protein sequence ID" value="CAF5185730.1"/>
    <property type="molecule type" value="Genomic_DNA"/>
</dbReference>
<dbReference type="InterPro" id="IPR036025">
    <property type="entry name" value="RtcB-like_sf"/>
</dbReference>
<accession>A0A8S3IFI8</accession>
<comment type="caution">
    <text evidence="11">The sequence shown here is derived from an EMBL/GenBank/DDBJ whole genome shotgun (WGS) entry which is preliminary data.</text>
</comment>
<dbReference type="GO" id="GO:0006396">
    <property type="term" value="P:RNA processing"/>
    <property type="evidence" value="ECO:0007669"/>
    <property type="project" value="InterPro"/>
</dbReference>
<dbReference type="AlphaFoldDB" id="A0A8S3IFI8"/>
<dbReference type="GO" id="GO:0072669">
    <property type="term" value="C:tRNA-splicing ligase complex"/>
    <property type="evidence" value="ECO:0007669"/>
    <property type="project" value="TreeGrafter"/>
</dbReference>
<keyword evidence="7" id="KW-0464">Manganese</keyword>
<gene>
    <name evidence="11" type="ORF">GIL414_LOCUS75548</name>
    <name evidence="10" type="ORF">SMN809_LOCUS70396</name>
</gene>
<evidence type="ECO:0000256" key="6">
    <source>
        <dbReference type="ARBA" id="ARBA00023134"/>
    </source>
</evidence>
<dbReference type="GO" id="GO:0005525">
    <property type="term" value="F:GTP binding"/>
    <property type="evidence" value="ECO:0007669"/>
    <property type="project" value="UniProtKB-KW"/>
</dbReference>
<dbReference type="GO" id="GO:0003972">
    <property type="term" value="F:RNA ligase (ATP) activity"/>
    <property type="evidence" value="ECO:0007669"/>
    <property type="project" value="TreeGrafter"/>
</dbReference>
<evidence type="ECO:0000313" key="12">
    <source>
        <dbReference type="Proteomes" id="UP000681720"/>
    </source>
</evidence>
<keyword evidence="6 9" id="KW-0342">GTP-binding</keyword>
<evidence type="ECO:0000313" key="10">
    <source>
        <dbReference type="EMBL" id="CAF5185730.1"/>
    </source>
</evidence>
<keyword evidence="4" id="KW-0479">Metal-binding</keyword>
<name>A0A8S3IFI8_9BILA</name>
<dbReference type="EMBL" id="CAJOBJ010343323">
    <property type="protein sequence ID" value="CAF5197807.1"/>
    <property type="molecule type" value="Genomic_DNA"/>
</dbReference>
<dbReference type="InterPro" id="IPR001233">
    <property type="entry name" value="RtcB"/>
</dbReference>
<dbReference type="GO" id="GO:0170057">
    <property type="term" value="F:RNA ligase (GTP) activity"/>
    <property type="evidence" value="ECO:0007669"/>
    <property type="project" value="UniProtKB-EC"/>
</dbReference>
<dbReference type="Proteomes" id="UP000681720">
    <property type="component" value="Unassembled WGS sequence"/>
</dbReference>
<proteinExistence type="predicted"/>
<evidence type="ECO:0000256" key="8">
    <source>
        <dbReference type="ARBA" id="ARBA00047746"/>
    </source>
</evidence>
<comment type="catalytic activity">
    <reaction evidence="8">
        <text>a 3'-end 3'-phospho-ribonucleotide-RNA + a 5'-end dephospho-ribonucleoside-RNA + GTP = a ribonucleotidyl-ribonucleotide-RNA + GMP + diphosphate</text>
        <dbReference type="Rhea" id="RHEA:68076"/>
        <dbReference type="Rhea" id="RHEA-COMP:10463"/>
        <dbReference type="Rhea" id="RHEA-COMP:13936"/>
        <dbReference type="Rhea" id="RHEA-COMP:17355"/>
        <dbReference type="ChEBI" id="CHEBI:33019"/>
        <dbReference type="ChEBI" id="CHEBI:37565"/>
        <dbReference type="ChEBI" id="CHEBI:58115"/>
        <dbReference type="ChEBI" id="CHEBI:83062"/>
        <dbReference type="ChEBI" id="CHEBI:138284"/>
        <dbReference type="ChEBI" id="CHEBI:173118"/>
        <dbReference type="EC" id="6.5.1.8"/>
    </reaction>
</comment>
<organism evidence="11 12">
    <name type="scientific">Rotaria magnacalcarata</name>
    <dbReference type="NCBI Taxonomy" id="392030"/>
    <lineage>
        <taxon>Eukaryota</taxon>
        <taxon>Metazoa</taxon>
        <taxon>Spiralia</taxon>
        <taxon>Gnathifera</taxon>
        <taxon>Rotifera</taxon>
        <taxon>Eurotatoria</taxon>
        <taxon>Bdelloidea</taxon>
        <taxon>Philodinida</taxon>
        <taxon>Philodinidae</taxon>
        <taxon>Rotaria</taxon>
    </lineage>
</organism>
<feature type="non-terminal residue" evidence="11">
    <location>
        <position position="75"/>
    </location>
</feature>
<comment type="cofactor">
    <cofactor evidence="1">
        <name>Mn(2+)</name>
        <dbReference type="ChEBI" id="CHEBI:29035"/>
    </cofactor>
</comment>
<evidence type="ECO:0000256" key="3">
    <source>
        <dbReference type="ARBA" id="ARBA00022598"/>
    </source>
</evidence>
<sequence>GRALSRAKSRRNLNWYEVLDDLREKGIAIRVASPKLVQEEAPDSYKNVTDVVETCHAAGISKLCVKLRPVAVIKG</sequence>
<evidence type="ECO:0000256" key="9">
    <source>
        <dbReference type="PIRSR" id="PIRSR601233-2"/>
    </source>
</evidence>